<organism evidence="2">
    <name type="scientific">Arion vulgaris</name>
    <dbReference type="NCBI Taxonomy" id="1028688"/>
    <lineage>
        <taxon>Eukaryota</taxon>
        <taxon>Metazoa</taxon>
        <taxon>Spiralia</taxon>
        <taxon>Lophotrochozoa</taxon>
        <taxon>Mollusca</taxon>
        <taxon>Gastropoda</taxon>
        <taxon>Heterobranchia</taxon>
        <taxon>Euthyneura</taxon>
        <taxon>Panpulmonata</taxon>
        <taxon>Eupulmonata</taxon>
        <taxon>Stylommatophora</taxon>
        <taxon>Helicina</taxon>
        <taxon>Arionoidea</taxon>
        <taxon>Arionidae</taxon>
        <taxon>Arion</taxon>
    </lineage>
</organism>
<sequence length="64" mass="7532">MEHFDTMYENTISRKAAMGITCEYLVPTMSGREFPSTKLSNEMSHRQWPSQRQKHKNISKQLVD</sequence>
<evidence type="ECO:0000256" key="1">
    <source>
        <dbReference type="SAM" id="MobiDB-lite"/>
    </source>
</evidence>
<dbReference type="EMBL" id="HACG01027193">
    <property type="protein sequence ID" value="CEK74058.1"/>
    <property type="molecule type" value="Transcribed_RNA"/>
</dbReference>
<evidence type="ECO:0000313" key="2">
    <source>
        <dbReference type="EMBL" id="CEK74058.1"/>
    </source>
</evidence>
<name>A0A0B6ZZP0_9EUPU</name>
<proteinExistence type="predicted"/>
<feature type="region of interest" description="Disordered" evidence="1">
    <location>
        <begin position="33"/>
        <end position="64"/>
    </location>
</feature>
<feature type="compositionally biased region" description="Polar residues" evidence="1">
    <location>
        <begin position="37"/>
        <end position="51"/>
    </location>
</feature>
<gene>
    <name evidence="2" type="primary">ORF89469</name>
</gene>
<dbReference type="AlphaFoldDB" id="A0A0B6ZZP0"/>
<reference evidence="2" key="1">
    <citation type="submission" date="2014-12" db="EMBL/GenBank/DDBJ databases">
        <title>Insight into the proteome of Arion vulgaris.</title>
        <authorList>
            <person name="Aradska J."/>
            <person name="Bulat T."/>
            <person name="Smidak R."/>
            <person name="Sarate P."/>
            <person name="Gangsoo J."/>
            <person name="Sialana F."/>
            <person name="Bilban M."/>
            <person name="Lubec G."/>
        </authorList>
    </citation>
    <scope>NUCLEOTIDE SEQUENCE</scope>
    <source>
        <tissue evidence="2">Skin</tissue>
    </source>
</reference>
<protein>
    <submittedName>
        <fullName evidence="2">Uncharacterized protein</fullName>
    </submittedName>
</protein>
<accession>A0A0B6ZZP0</accession>